<dbReference type="Proteomes" id="UP001153954">
    <property type="component" value="Unassembled WGS sequence"/>
</dbReference>
<accession>A0AAU9UTR5</accession>
<evidence type="ECO:0000313" key="10">
    <source>
        <dbReference type="EMBL" id="CAH2101286.1"/>
    </source>
</evidence>
<protein>
    <recommendedName>
        <fullName evidence="3">Conserved oligomeric Golgi complex subunit 7</fullName>
    </recommendedName>
    <alternativeName>
        <fullName evidence="8">Component of oligomeric Golgi complex 7</fullName>
    </alternativeName>
</protein>
<comment type="caution">
    <text evidence="10">The sequence shown here is derived from an EMBL/GenBank/DDBJ whole genome shotgun (WGS) entry which is preliminary data.</text>
</comment>
<keyword evidence="7" id="KW-0472">Membrane</keyword>
<name>A0AAU9UTR5_EUPED</name>
<evidence type="ECO:0000256" key="6">
    <source>
        <dbReference type="ARBA" id="ARBA00023034"/>
    </source>
</evidence>
<dbReference type="GO" id="GO:0017119">
    <property type="term" value="C:Golgi transport complex"/>
    <property type="evidence" value="ECO:0007669"/>
    <property type="project" value="InterPro"/>
</dbReference>
<keyword evidence="5" id="KW-0653">Protein transport</keyword>
<dbReference type="PANTHER" id="PTHR21443">
    <property type="entry name" value="CONSERVED OLIGOMERIC GOLGI COMPLEX COMPONENT 7"/>
    <property type="match status" value="1"/>
</dbReference>
<dbReference type="PANTHER" id="PTHR21443:SF0">
    <property type="entry name" value="CONSERVED OLIGOMERIC GOLGI COMPLEX SUBUNIT 7"/>
    <property type="match status" value="1"/>
</dbReference>
<evidence type="ECO:0000256" key="9">
    <source>
        <dbReference type="SAM" id="Coils"/>
    </source>
</evidence>
<evidence type="ECO:0000256" key="2">
    <source>
        <dbReference type="ARBA" id="ARBA00005831"/>
    </source>
</evidence>
<keyword evidence="11" id="KW-1185">Reference proteome</keyword>
<comment type="similarity">
    <text evidence="2">Belongs to the COG7 family.</text>
</comment>
<evidence type="ECO:0000256" key="1">
    <source>
        <dbReference type="ARBA" id="ARBA00004395"/>
    </source>
</evidence>
<dbReference type="Pfam" id="PF10191">
    <property type="entry name" value="COG7"/>
    <property type="match status" value="1"/>
</dbReference>
<evidence type="ECO:0000256" key="5">
    <source>
        <dbReference type="ARBA" id="ARBA00022927"/>
    </source>
</evidence>
<evidence type="ECO:0000256" key="7">
    <source>
        <dbReference type="ARBA" id="ARBA00023136"/>
    </source>
</evidence>
<dbReference type="AlphaFoldDB" id="A0AAU9UTR5"/>
<dbReference type="GO" id="GO:0000139">
    <property type="term" value="C:Golgi membrane"/>
    <property type="evidence" value="ECO:0007669"/>
    <property type="project" value="UniProtKB-SubCell"/>
</dbReference>
<evidence type="ECO:0000256" key="3">
    <source>
        <dbReference type="ARBA" id="ARBA00020984"/>
    </source>
</evidence>
<dbReference type="InterPro" id="IPR019335">
    <property type="entry name" value="COG7"/>
</dbReference>
<dbReference type="GO" id="GO:0007030">
    <property type="term" value="P:Golgi organization"/>
    <property type="evidence" value="ECO:0007669"/>
    <property type="project" value="TreeGrafter"/>
</dbReference>
<dbReference type="Gene3D" id="1.10.287.1490">
    <property type="match status" value="1"/>
</dbReference>
<keyword evidence="6" id="KW-0333">Golgi apparatus</keyword>
<organism evidence="10 11">
    <name type="scientific">Euphydryas editha</name>
    <name type="common">Edith's checkerspot</name>
    <dbReference type="NCBI Taxonomy" id="104508"/>
    <lineage>
        <taxon>Eukaryota</taxon>
        <taxon>Metazoa</taxon>
        <taxon>Ecdysozoa</taxon>
        <taxon>Arthropoda</taxon>
        <taxon>Hexapoda</taxon>
        <taxon>Insecta</taxon>
        <taxon>Pterygota</taxon>
        <taxon>Neoptera</taxon>
        <taxon>Endopterygota</taxon>
        <taxon>Lepidoptera</taxon>
        <taxon>Glossata</taxon>
        <taxon>Ditrysia</taxon>
        <taxon>Papilionoidea</taxon>
        <taxon>Nymphalidae</taxon>
        <taxon>Nymphalinae</taxon>
        <taxon>Euphydryas</taxon>
    </lineage>
</organism>
<dbReference type="GO" id="GO:0006886">
    <property type="term" value="P:intracellular protein transport"/>
    <property type="evidence" value="ECO:0007669"/>
    <property type="project" value="InterPro"/>
</dbReference>
<dbReference type="GO" id="GO:0006890">
    <property type="term" value="P:retrograde vesicle-mediated transport, Golgi to endoplasmic reticulum"/>
    <property type="evidence" value="ECO:0007669"/>
    <property type="project" value="TreeGrafter"/>
</dbReference>
<gene>
    <name evidence="10" type="ORF">EEDITHA_LOCUS16058</name>
</gene>
<comment type="subcellular location">
    <subcellularLocation>
        <location evidence="1">Golgi apparatus membrane</location>
        <topology evidence="1">Peripheral membrane protein</topology>
    </subcellularLocation>
</comment>
<keyword evidence="9" id="KW-0175">Coiled coil</keyword>
<keyword evidence="4" id="KW-0813">Transport</keyword>
<dbReference type="EMBL" id="CAKOGL010000023">
    <property type="protein sequence ID" value="CAH2101286.1"/>
    <property type="molecule type" value="Genomic_DNA"/>
</dbReference>
<feature type="coiled-coil region" evidence="9">
    <location>
        <begin position="104"/>
        <end position="169"/>
    </location>
</feature>
<sequence length="551" mass="61193">MDLKTFADNDFDPKKWINKAWSTTGNQEKEIFVANTVTRLQLYMKQLSNSLDETTSQIVTSIPRVLQDASQLQLEGALLHQKLGTLEQQVQGVEEQTGHSIKSLQKIDQLKSRLENAASTLREADKWVALATSLEDILEAGVPTQKEKLEELAEQVTAMTASLEALSDSSDYEMKRMQLETLYNRLEAAISPPLLEALTQMDAGRTRGYVSVFRGMCRGVSAARCWRRAAARALAARWARRDDHSLRALTRIVAEDAGTQMDWLTTVLKTDQPLAELVRLYTDLLLSLDPSPTKIVTANFKMCQTAEEGITMLMDLKTDFDEFIDCMRNVIEAPRPNKDEVPLSALRELGRAAGAPLRALLPKYTDLQTTLFLSYLEEPQVKQEDLLEQSRALLAVAERSEGWLSAARGRGERIAGVAVHPFYDPSVEAFTSAVLNLITSHTRRIESQFLSSVSAGRSAGVLSDSFPAALVLEHATAVLLDTLAGQRAWGEEPKPDNPLLDLKTILLDAEMRQVPRTSPPSVAGLRRARDVLKTLARSILRNPIDVQLGKF</sequence>
<evidence type="ECO:0000313" key="11">
    <source>
        <dbReference type="Proteomes" id="UP001153954"/>
    </source>
</evidence>
<evidence type="ECO:0000256" key="4">
    <source>
        <dbReference type="ARBA" id="ARBA00022448"/>
    </source>
</evidence>
<reference evidence="10" key="1">
    <citation type="submission" date="2022-03" db="EMBL/GenBank/DDBJ databases">
        <authorList>
            <person name="Tunstrom K."/>
        </authorList>
    </citation>
    <scope>NUCLEOTIDE SEQUENCE</scope>
</reference>
<proteinExistence type="inferred from homology"/>
<evidence type="ECO:0000256" key="8">
    <source>
        <dbReference type="ARBA" id="ARBA00031345"/>
    </source>
</evidence>